<dbReference type="Pfam" id="PF02237">
    <property type="entry name" value="BPL_C"/>
    <property type="match status" value="1"/>
</dbReference>
<dbReference type="Pfam" id="PF03099">
    <property type="entry name" value="BPL_LplA_LipB"/>
    <property type="match status" value="1"/>
</dbReference>
<dbReference type="GO" id="GO:0005524">
    <property type="term" value="F:ATP binding"/>
    <property type="evidence" value="ECO:0007669"/>
    <property type="project" value="UniProtKB-UniRule"/>
</dbReference>
<name>A0A9D1LMF2_9CLOT</name>
<proteinExistence type="inferred from homology"/>
<dbReference type="Gene3D" id="1.10.10.10">
    <property type="entry name" value="Winged helix-like DNA-binding domain superfamily/Winged helix DNA-binding domain"/>
    <property type="match status" value="1"/>
</dbReference>
<keyword evidence="3" id="KW-0678">Repressor</keyword>
<evidence type="ECO:0000256" key="1">
    <source>
        <dbReference type="ARBA" id="ARBA00022598"/>
    </source>
</evidence>
<dbReference type="SUPFAM" id="SSF46785">
    <property type="entry name" value="Winged helix' DNA-binding domain"/>
    <property type="match status" value="1"/>
</dbReference>
<accession>A0A9D1LMF2</accession>
<dbReference type="CDD" id="cd16442">
    <property type="entry name" value="BPL"/>
    <property type="match status" value="1"/>
</dbReference>
<keyword evidence="3" id="KW-0804">Transcription</keyword>
<dbReference type="GO" id="GO:0006355">
    <property type="term" value="P:regulation of DNA-templated transcription"/>
    <property type="evidence" value="ECO:0007669"/>
    <property type="project" value="UniProtKB-UniRule"/>
</dbReference>
<keyword evidence="1 3" id="KW-0436">Ligase</keyword>
<dbReference type="InterPro" id="IPR045864">
    <property type="entry name" value="aa-tRNA-synth_II/BPL/LPL"/>
</dbReference>
<evidence type="ECO:0000313" key="6">
    <source>
        <dbReference type="Proteomes" id="UP000824073"/>
    </source>
</evidence>
<feature type="binding site" evidence="3">
    <location>
        <position position="182"/>
    </location>
    <ligand>
        <name>biotin</name>
        <dbReference type="ChEBI" id="CHEBI:57586"/>
    </ligand>
</feature>
<dbReference type="PANTHER" id="PTHR12835">
    <property type="entry name" value="BIOTIN PROTEIN LIGASE"/>
    <property type="match status" value="1"/>
</dbReference>
<evidence type="ECO:0000259" key="4">
    <source>
        <dbReference type="PROSITE" id="PS51733"/>
    </source>
</evidence>
<dbReference type="PROSITE" id="PS51733">
    <property type="entry name" value="BPL_LPL_CATALYTIC"/>
    <property type="match status" value="1"/>
</dbReference>
<dbReference type="InterPro" id="IPR013196">
    <property type="entry name" value="HTH_11"/>
</dbReference>
<comment type="catalytic activity">
    <reaction evidence="3">
        <text>biotin + L-lysyl-[protein] + ATP = N(6)-biotinyl-L-lysyl-[protein] + AMP + diphosphate + H(+)</text>
        <dbReference type="Rhea" id="RHEA:11756"/>
        <dbReference type="Rhea" id="RHEA-COMP:9752"/>
        <dbReference type="Rhea" id="RHEA-COMP:10505"/>
        <dbReference type="ChEBI" id="CHEBI:15378"/>
        <dbReference type="ChEBI" id="CHEBI:29969"/>
        <dbReference type="ChEBI" id="CHEBI:30616"/>
        <dbReference type="ChEBI" id="CHEBI:33019"/>
        <dbReference type="ChEBI" id="CHEBI:57586"/>
        <dbReference type="ChEBI" id="CHEBI:83144"/>
        <dbReference type="ChEBI" id="CHEBI:456215"/>
        <dbReference type="EC" id="6.3.4.15"/>
    </reaction>
</comment>
<dbReference type="Gene3D" id="3.30.930.10">
    <property type="entry name" value="Bira Bifunctional Protein, Domain 2"/>
    <property type="match status" value="1"/>
</dbReference>
<dbReference type="InterPro" id="IPR030855">
    <property type="entry name" value="Bifunct_BirA"/>
</dbReference>
<dbReference type="InterPro" id="IPR004143">
    <property type="entry name" value="BPL_LPL_catalytic"/>
</dbReference>
<gene>
    <name evidence="3" type="primary">birA</name>
    <name evidence="5" type="ORF">IAB67_09665</name>
</gene>
<protein>
    <recommendedName>
        <fullName evidence="3">Bifunctional ligase/repressor BirA</fullName>
    </recommendedName>
    <alternativeName>
        <fullName evidence="3">Biotin--[acetyl-CoA-carboxylase] ligase</fullName>
        <ecNumber evidence="3">6.3.4.15</ecNumber>
    </alternativeName>
    <alternativeName>
        <fullName evidence="3">Biotin--protein ligase</fullName>
    </alternativeName>
    <alternativeName>
        <fullName evidence="3">Biotin-[acetyl-CoA carboxylase] synthetase</fullName>
    </alternativeName>
</protein>
<comment type="function">
    <text evidence="3">Acts both as a biotin--[acetyl-CoA-carboxylase] ligase and a repressor.</text>
</comment>
<reference evidence="5" key="1">
    <citation type="submission" date="2020-10" db="EMBL/GenBank/DDBJ databases">
        <authorList>
            <person name="Gilroy R."/>
        </authorList>
    </citation>
    <scope>NUCLEOTIDE SEQUENCE</scope>
    <source>
        <strain evidence="5">CHK191-8634</strain>
    </source>
</reference>
<dbReference type="GO" id="GO:0003677">
    <property type="term" value="F:DNA binding"/>
    <property type="evidence" value="ECO:0007669"/>
    <property type="project" value="UniProtKB-UniRule"/>
</dbReference>
<sequence>MKEEILVRLLDARPDRVSGQELGQALGVTRAAVWKSIEALRAEGFDIESAPGGGYRLLSAPNRVRQSLVQQRLTTVSLGRVMTVLDETGSTNAVLRERAAAGAVHGETVIARRQTAGRGRLGRTFFSPPDGGVYLSVLLSHGFDPTQVTIRAAAAVHRAIFSLCGLTCSIKWVNDLQLDGRKVCGILTEGLFELETGAMTGAVCGIGVNVGGSFPPELREIAGTLPDETDKNALAAAVLNELEHCLSLNFEQVLDYYRLYCPLPGHAVTVHPIGAEPYEARAVSIDNQGRLVVDRGGELIALPGGEVSLHRE</sequence>
<feature type="domain" description="BPL/LPL catalytic" evidence="4">
    <location>
        <begin position="67"/>
        <end position="254"/>
    </location>
</feature>
<comment type="caution">
    <text evidence="5">The sequence shown here is derived from an EMBL/GenBank/DDBJ whole genome shotgun (WGS) entry which is preliminary data.</text>
</comment>
<dbReference type="GO" id="GO:0009249">
    <property type="term" value="P:protein lipoylation"/>
    <property type="evidence" value="ECO:0007669"/>
    <property type="project" value="UniProtKB-ARBA"/>
</dbReference>
<feature type="binding site" evidence="3">
    <location>
        <begin position="90"/>
        <end position="92"/>
    </location>
    <ligand>
        <name>biotin</name>
        <dbReference type="ChEBI" id="CHEBI:57586"/>
    </ligand>
</feature>
<keyword evidence="3" id="KW-0547">Nucleotide-binding</keyword>
<evidence type="ECO:0000313" key="5">
    <source>
        <dbReference type="EMBL" id="HIU44551.1"/>
    </source>
</evidence>
<keyword evidence="3" id="KW-0238">DNA-binding</keyword>
<evidence type="ECO:0000256" key="2">
    <source>
        <dbReference type="ARBA" id="ARBA00023267"/>
    </source>
</evidence>
<dbReference type="NCBIfam" id="TIGR00121">
    <property type="entry name" value="birA_ligase"/>
    <property type="match status" value="1"/>
</dbReference>
<dbReference type="GO" id="GO:0005737">
    <property type="term" value="C:cytoplasm"/>
    <property type="evidence" value="ECO:0007669"/>
    <property type="project" value="TreeGrafter"/>
</dbReference>
<dbReference type="InterPro" id="IPR004408">
    <property type="entry name" value="Biotin_CoA_COase_ligase"/>
</dbReference>
<keyword evidence="3" id="KW-0067">ATP-binding</keyword>
<dbReference type="AlphaFoldDB" id="A0A9D1LMF2"/>
<dbReference type="GO" id="GO:0004077">
    <property type="term" value="F:biotin--[biotin carboxyl-carrier protein] ligase activity"/>
    <property type="evidence" value="ECO:0007669"/>
    <property type="project" value="UniProtKB-UniRule"/>
</dbReference>
<dbReference type="GO" id="GO:0016740">
    <property type="term" value="F:transferase activity"/>
    <property type="evidence" value="ECO:0007669"/>
    <property type="project" value="UniProtKB-ARBA"/>
</dbReference>
<organism evidence="5 6">
    <name type="scientific">Candidatus Ventrousia excrementavium</name>
    <dbReference type="NCBI Taxonomy" id="2840961"/>
    <lineage>
        <taxon>Bacteria</taxon>
        <taxon>Bacillati</taxon>
        <taxon>Bacillota</taxon>
        <taxon>Clostridia</taxon>
        <taxon>Eubacteriales</taxon>
        <taxon>Clostridiaceae</taxon>
        <taxon>Clostridiaceae incertae sedis</taxon>
        <taxon>Candidatus Ventrousia</taxon>
    </lineage>
</organism>
<evidence type="ECO:0000256" key="3">
    <source>
        <dbReference type="HAMAP-Rule" id="MF_00978"/>
    </source>
</evidence>
<dbReference type="InterPro" id="IPR036390">
    <property type="entry name" value="WH_DNA-bd_sf"/>
</dbReference>
<keyword evidence="2 3" id="KW-0092">Biotin</keyword>
<reference evidence="5" key="2">
    <citation type="journal article" date="2021" name="PeerJ">
        <title>Extensive microbial diversity within the chicken gut microbiome revealed by metagenomics and culture.</title>
        <authorList>
            <person name="Gilroy R."/>
            <person name="Ravi A."/>
            <person name="Getino M."/>
            <person name="Pursley I."/>
            <person name="Horton D.L."/>
            <person name="Alikhan N.F."/>
            <person name="Baker D."/>
            <person name="Gharbi K."/>
            <person name="Hall N."/>
            <person name="Watson M."/>
            <person name="Adriaenssens E.M."/>
            <person name="Foster-Nyarko E."/>
            <person name="Jarju S."/>
            <person name="Secka A."/>
            <person name="Antonio M."/>
            <person name="Oren A."/>
            <person name="Chaudhuri R.R."/>
            <person name="La Ragione R."/>
            <person name="Hildebrand F."/>
            <person name="Pallen M.J."/>
        </authorList>
    </citation>
    <scope>NUCLEOTIDE SEQUENCE</scope>
    <source>
        <strain evidence="5">CHK191-8634</strain>
    </source>
</reference>
<feature type="binding site" evidence="3">
    <location>
        <position position="114"/>
    </location>
    <ligand>
        <name>biotin</name>
        <dbReference type="ChEBI" id="CHEBI:57586"/>
    </ligand>
</feature>
<dbReference type="HAMAP" id="MF_00978">
    <property type="entry name" value="Bifunct_BirA"/>
    <property type="match status" value="1"/>
</dbReference>
<keyword evidence="3" id="KW-0805">Transcription regulation</keyword>
<dbReference type="SUPFAM" id="SSF55681">
    <property type="entry name" value="Class II aaRS and biotin synthetases"/>
    <property type="match status" value="1"/>
</dbReference>
<dbReference type="Proteomes" id="UP000824073">
    <property type="component" value="Unassembled WGS sequence"/>
</dbReference>
<dbReference type="EMBL" id="DVMR01000071">
    <property type="protein sequence ID" value="HIU44551.1"/>
    <property type="molecule type" value="Genomic_DNA"/>
</dbReference>
<dbReference type="PANTHER" id="PTHR12835:SF5">
    <property type="entry name" value="BIOTIN--PROTEIN LIGASE"/>
    <property type="match status" value="1"/>
</dbReference>
<dbReference type="Gene3D" id="2.30.30.100">
    <property type="match status" value="1"/>
</dbReference>
<dbReference type="EC" id="6.3.4.15" evidence="3"/>
<dbReference type="InterPro" id="IPR036388">
    <property type="entry name" value="WH-like_DNA-bd_sf"/>
</dbReference>
<dbReference type="InterPro" id="IPR003142">
    <property type="entry name" value="BPL_C"/>
</dbReference>
<feature type="binding site" evidence="3">
    <location>
        <begin position="118"/>
        <end position="120"/>
    </location>
    <ligand>
        <name>biotin</name>
        <dbReference type="ChEBI" id="CHEBI:57586"/>
    </ligand>
</feature>
<comment type="similarity">
    <text evidence="3">Belongs to the biotin--protein ligase family.</text>
</comment>
<feature type="DNA-binding region" description="H-T-H motif" evidence="3">
    <location>
        <begin position="19"/>
        <end position="38"/>
    </location>
</feature>
<dbReference type="Pfam" id="PF08279">
    <property type="entry name" value="HTH_11"/>
    <property type="match status" value="1"/>
</dbReference>